<comment type="caution">
    <text evidence="1">The sequence shown here is derived from an EMBL/GenBank/DDBJ whole genome shotgun (WGS) entry which is preliminary data.</text>
</comment>
<protein>
    <submittedName>
        <fullName evidence="1">UDP-glucuronosyl/UDP-glucosyltransferase protein</fullName>
        <ecNumber evidence="1">2.4.1.253</ecNumber>
    </submittedName>
</protein>
<keyword evidence="2" id="KW-1185">Reference proteome</keyword>
<gene>
    <name evidence="1" type="ORF">IHE45_16G055500</name>
</gene>
<evidence type="ECO:0000313" key="1">
    <source>
        <dbReference type="EMBL" id="KAH7659807.1"/>
    </source>
</evidence>
<name>A0ACB7UHI9_DIOAL</name>
<evidence type="ECO:0000313" key="2">
    <source>
        <dbReference type="Proteomes" id="UP000827976"/>
    </source>
</evidence>
<accession>A0ACB7UHI9</accession>
<dbReference type="Proteomes" id="UP000827976">
    <property type="component" value="Chromosome 16"/>
</dbReference>
<organism evidence="1 2">
    <name type="scientific">Dioscorea alata</name>
    <name type="common">Purple yam</name>
    <dbReference type="NCBI Taxonomy" id="55571"/>
    <lineage>
        <taxon>Eukaryota</taxon>
        <taxon>Viridiplantae</taxon>
        <taxon>Streptophyta</taxon>
        <taxon>Embryophyta</taxon>
        <taxon>Tracheophyta</taxon>
        <taxon>Spermatophyta</taxon>
        <taxon>Magnoliopsida</taxon>
        <taxon>Liliopsida</taxon>
        <taxon>Dioscoreales</taxon>
        <taxon>Dioscoreaceae</taxon>
        <taxon>Dioscorea</taxon>
    </lineage>
</organism>
<keyword evidence="1" id="KW-0808">Transferase</keyword>
<dbReference type="EMBL" id="CM037026">
    <property type="protein sequence ID" value="KAH7659807.1"/>
    <property type="molecule type" value="Genomic_DNA"/>
</dbReference>
<proteinExistence type="predicted"/>
<reference evidence="2" key="1">
    <citation type="journal article" date="2022" name="Nat. Commun.">
        <title>Chromosome evolution and the genetic basis of agronomically important traits in greater yam.</title>
        <authorList>
            <person name="Bredeson J.V."/>
            <person name="Lyons J.B."/>
            <person name="Oniyinde I.O."/>
            <person name="Okereke N.R."/>
            <person name="Kolade O."/>
            <person name="Nnabue I."/>
            <person name="Nwadili C.O."/>
            <person name="Hribova E."/>
            <person name="Parker M."/>
            <person name="Nwogha J."/>
            <person name="Shu S."/>
            <person name="Carlson J."/>
            <person name="Kariba R."/>
            <person name="Muthemba S."/>
            <person name="Knop K."/>
            <person name="Barton G.J."/>
            <person name="Sherwood A.V."/>
            <person name="Lopez-Montes A."/>
            <person name="Asiedu R."/>
            <person name="Jamnadass R."/>
            <person name="Muchugi A."/>
            <person name="Goodstein D."/>
            <person name="Egesi C.N."/>
            <person name="Featherston J."/>
            <person name="Asfaw A."/>
            <person name="Simpson G.G."/>
            <person name="Dolezel J."/>
            <person name="Hendre P.S."/>
            <person name="Van Deynze A."/>
            <person name="Kumar P.L."/>
            <person name="Obidiegwu J.E."/>
            <person name="Bhattacharjee R."/>
            <person name="Rokhsar D.S."/>
        </authorList>
    </citation>
    <scope>NUCLEOTIDE SEQUENCE [LARGE SCALE GENOMIC DNA]</scope>
    <source>
        <strain evidence="2">cv. TDa95/00328</strain>
    </source>
</reference>
<keyword evidence="1" id="KW-0328">Glycosyltransferase</keyword>
<dbReference type="EC" id="2.4.1.253" evidence="1"/>
<sequence length="105" mass="11834">MRSRRTPGHDRRGICTGIAGLGESSTLTPHEYVGLELKVDRKNIGFVSSKELENGIRSLMEGEKERKVRQRAEEMKVSGRKAVEERGSYTSLELLVYQIIKNIAT</sequence>